<accession>K0R4F9</accession>
<dbReference type="AlphaFoldDB" id="K0R4F9"/>
<dbReference type="Proteomes" id="UP000266841">
    <property type="component" value="Unassembled WGS sequence"/>
</dbReference>
<feature type="compositionally biased region" description="Low complexity" evidence="1">
    <location>
        <begin position="23"/>
        <end position="34"/>
    </location>
</feature>
<feature type="region of interest" description="Disordered" evidence="1">
    <location>
        <begin position="269"/>
        <end position="288"/>
    </location>
</feature>
<feature type="compositionally biased region" description="Basic and acidic residues" evidence="1">
    <location>
        <begin position="87"/>
        <end position="120"/>
    </location>
</feature>
<feature type="compositionally biased region" description="Polar residues" evidence="1">
    <location>
        <begin position="1"/>
        <end position="11"/>
    </location>
</feature>
<feature type="compositionally biased region" description="Basic residues" evidence="1">
    <location>
        <begin position="75"/>
        <end position="86"/>
    </location>
</feature>
<feature type="compositionally biased region" description="Basic and acidic residues" evidence="1">
    <location>
        <begin position="64"/>
        <end position="74"/>
    </location>
</feature>
<gene>
    <name evidence="2" type="ORF">THAOC_33837</name>
</gene>
<comment type="caution">
    <text evidence="2">The sequence shown here is derived from an EMBL/GenBank/DDBJ whole genome shotgun (WGS) entry which is preliminary data.</text>
</comment>
<sequence>MHTCDAVQSQIERPESGRGVMLPSKSSSNKTPSPKVKDAKVKSKGHGKSKKKTDSTKKPKKKRRVEDDARDSPSRKRKTSAAKAKRNGNETRDSPEKGSSHSRNGIERTKTDHPTDDQATSRETPVAANAPSTEGSEGRARNDDEAFSIVSSLRDVVVTESEVEKVAEWSNQDLRGRSLQGDLPNLGPFYSFHLPLLPVEPEDPGGASAKDPVVFRMLPPMRDGFAMNSRGNSSWTPKGVASQKAIRAPSENVKQDTWWPSKEDIAEERRRRGLAEVSTEQGPTDGRLTFERTGLTEAKQRLSSSKEPGVIEKLPHCVLYEKHFKKEKGGRFQPKFCCQTTEAFPFEPMVCCSVCSTWRHAQCGGHYKRHTARSVDKCQPVFQPVCDRCVLERRVLAEGGHKQAEERLEKQRVKHLRRTCASNAVMRQAAFNKHSGQYKWPLGCVTVSHVAGHTRSVQSRHEKAERQWHDMVKKLSGEYKKDGMNPKEKLKVRTREFEKLLAHIEDAGERNRFCDSF</sequence>
<keyword evidence="3" id="KW-1185">Reference proteome</keyword>
<dbReference type="eggNOG" id="ENOG502T683">
    <property type="taxonomic scope" value="Eukaryota"/>
</dbReference>
<evidence type="ECO:0000313" key="3">
    <source>
        <dbReference type="Proteomes" id="UP000266841"/>
    </source>
</evidence>
<organism evidence="2 3">
    <name type="scientific">Thalassiosira oceanica</name>
    <name type="common">Marine diatom</name>
    <dbReference type="NCBI Taxonomy" id="159749"/>
    <lineage>
        <taxon>Eukaryota</taxon>
        <taxon>Sar</taxon>
        <taxon>Stramenopiles</taxon>
        <taxon>Ochrophyta</taxon>
        <taxon>Bacillariophyta</taxon>
        <taxon>Coscinodiscophyceae</taxon>
        <taxon>Thalassiosirophycidae</taxon>
        <taxon>Thalassiosirales</taxon>
        <taxon>Thalassiosiraceae</taxon>
        <taxon>Thalassiosira</taxon>
    </lineage>
</organism>
<name>K0R4F9_THAOC</name>
<evidence type="ECO:0000256" key="1">
    <source>
        <dbReference type="SAM" id="MobiDB-lite"/>
    </source>
</evidence>
<feature type="compositionally biased region" description="Basic residues" evidence="1">
    <location>
        <begin position="42"/>
        <end position="51"/>
    </location>
</feature>
<evidence type="ECO:0000313" key="2">
    <source>
        <dbReference type="EMBL" id="EJK47440.1"/>
    </source>
</evidence>
<protein>
    <submittedName>
        <fullName evidence="2">Uncharacterized protein</fullName>
    </submittedName>
</protein>
<proteinExistence type="predicted"/>
<dbReference type="EMBL" id="AGNL01046958">
    <property type="protein sequence ID" value="EJK47440.1"/>
    <property type="molecule type" value="Genomic_DNA"/>
</dbReference>
<feature type="region of interest" description="Disordered" evidence="1">
    <location>
        <begin position="1"/>
        <end position="144"/>
    </location>
</feature>
<reference evidence="2 3" key="1">
    <citation type="journal article" date="2012" name="Genome Biol.">
        <title>Genome and low-iron response of an oceanic diatom adapted to chronic iron limitation.</title>
        <authorList>
            <person name="Lommer M."/>
            <person name="Specht M."/>
            <person name="Roy A.S."/>
            <person name="Kraemer L."/>
            <person name="Andreson R."/>
            <person name="Gutowska M.A."/>
            <person name="Wolf J."/>
            <person name="Bergner S.V."/>
            <person name="Schilhabel M.B."/>
            <person name="Klostermeier U.C."/>
            <person name="Beiko R.G."/>
            <person name="Rosenstiel P."/>
            <person name="Hippler M."/>
            <person name="Laroche J."/>
        </authorList>
    </citation>
    <scope>NUCLEOTIDE SEQUENCE [LARGE SCALE GENOMIC DNA]</scope>
    <source>
        <strain evidence="2 3">CCMP1005</strain>
    </source>
</reference>
<dbReference type="OrthoDB" id="46520at2759"/>